<protein>
    <submittedName>
        <fullName evidence="8">O-antigen ligase family protein</fullName>
    </submittedName>
</protein>
<feature type="transmembrane region" description="Helical" evidence="5">
    <location>
        <begin position="12"/>
        <end position="32"/>
    </location>
</feature>
<reference evidence="10" key="2">
    <citation type="submission" date="2018-11" db="EMBL/GenBank/DDBJ databases">
        <title>Shewanella sp. R106.</title>
        <authorList>
            <person name="Hwang Y.J."/>
            <person name="Hwang C.Y."/>
        </authorList>
    </citation>
    <scope>NUCLEOTIDE SEQUENCE [LARGE SCALE GENOMIC DNA]</scope>
    <source>
        <strain evidence="10">R106</strain>
    </source>
</reference>
<evidence type="ECO:0000313" key="10">
    <source>
        <dbReference type="Proteomes" id="UP000278855"/>
    </source>
</evidence>
<evidence type="ECO:0000313" key="8">
    <source>
        <dbReference type="EMBL" id="RPA34674.1"/>
    </source>
</evidence>
<dbReference type="PANTHER" id="PTHR37422:SF13">
    <property type="entry name" value="LIPOPOLYSACCHARIDE BIOSYNTHESIS PROTEIN PA4999-RELATED"/>
    <property type="match status" value="1"/>
</dbReference>
<feature type="domain" description="O-antigen ligase-related" evidence="6">
    <location>
        <begin position="231"/>
        <end position="373"/>
    </location>
</feature>
<keyword evidence="2 5" id="KW-0812">Transmembrane</keyword>
<proteinExistence type="predicted"/>
<organism evidence="8 10">
    <name type="scientific">Shewanella psychromarinicola</name>
    <dbReference type="NCBI Taxonomy" id="2487742"/>
    <lineage>
        <taxon>Bacteria</taxon>
        <taxon>Pseudomonadati</taxon>
        <taxon>Pseudomonadota</taxon>
        <taxon>Gammaproteobacteria</taxon>
        <taxon>Alteromonadales</taxon>
        <taxon>Shewanellaceae</taxon>
        <taxon>Shewanella</taxon>
    </lineage>
</organism>
<dbReference type="KEGG" id="spsr:EGC80_19430"/>
<feature type="transmembrane region" description="Helical" evidence="5">
    <location>
        <begin position="177"/>
        <end position="199"/>
    </location>
</feature>
<keyword evidence="9" id="KW-1185">Reference proteome</keyword>
<dbReference type="OrthoDB" id="9783389at2"/>
<feature type="transmembrane region" description="Helical" evidence="5">
    <location>
        <begin position="74"/>
        <end position="95"/>
    </location>
</feature>
<dbReference type="EMBL" id="RKKB01000001">
    <property type="protein sequence ID" value="RPA34674.1"/>
    <property type="molecule type" value="Genomic_DNA"/>
</dbReference>
<dbReference type="RefSeq" id="WP_124011814.1">
    <property type="nucleotide sequence ID" value="NZ_CP034073.1"/>
</dbReference>
<reference evidence="7 9" key="1">
    <citation type="submission" date="2018-11" db="EMBL/GenBank/DDBJ databases">
        <title>Shewanella sp. M2.</title>
        <authorList>
            <person name="Hwang Y.J."/>
            <person name="Hwang C.Y."/>
        </authorList>
    </citation>
    <scope>NUCLEOTIDE SEQUENCE [LARGE SCALE GENOMIC DNA]</scope>
    <source>
        <strain evidence="7 9">M2</strain>
    </source>
</reference>
<feature type="transmembrane region" description="Helical" evidence="5">
    <location>
        <begin position="427"/>
        <end position="444"/>
    </location>
</feature>
<dbReference type="GO" id="GO:0016874">
    <property type="term" value="F:ligase activity"/>
    <property type="evidence" value="ECO:0007669"/>
    <property type="project" value="UniProtKB-KW"/>
</dbReference>
<feature type="transmembrane region" description="Helical" evidence="5">
    <location>
        <begin position="274"/>
        <end position="295"/>
    </location>
</feature>
<keyword evidence="3 5" id="KW-1133">Transmembrane helix</keyword>
<gene>
    <name evidence="8" type="ORF">EGC77_03095</name>
    <name evidence="7" type="ORF">EGC80_19430</name>
</gene>
<feature type="transmembrane region" description="Helical" evidence="5">
    <location>
        <begin position="250"/>
        <end position="267"/>
    </location>
</feature>
<dbReference type="GO" id="GO:0016020">
    <property type="term" value="C:membrane"/>
    <property type="evidence" value="ECO:0007669"/>
    <property type="project" value="UniProtKB-SubCell"/>
</dbReference>
<dbReference type="Pfam" id="PF04932">
    <property type="entry name" value="Wzy_C"/>
    <property type="match status" value="1"/>
</dbReference>
<dbReference type="InterPro" id="IPR051533">
    <property type="entry name" value="WaaL-like"/>
</dbReference>
<feature type="transmembrane region" description="Helical" evidence="5">
    <location>
        <begin position="359"/>
        <end position="384"/>
    </location>
</feature>
<dbReference type="Proteomes" id="UP000278855">
    <property type="component" value="Unassembled WGS sequence"/>
</dbReference>
<dbReference type="AlphaFoldDB" id="A0A3N4F0X2"/>
<comment type="subcellular location">
    <subcellularLocation>
        <location evidence="1">Membrane</location>
        <topology evidence="1">Multi-pass membrane protein</topology>
    </subcellularLocation>
</comment>
<evidence type="ECO:0000256" key="3">
    <source>
        <dbReference type="ARBA" id="ARBA00022989"/>
    </source>
</evidence>
<dbReference type="EMBL" id="CP034073">
    <property type="protein sequence ID" value="AZG36819.1"/>
    <property type="molecule type" value="Genomic_DNA"/>
</dbReference>
<evidence type="ECO:0000313" key="9">
    <source>
        <dbReference type="Proteomes" id="UP000273778"/>
    </source>
</evidence>
<evidence type="ECO:0000256" key="4">
    <source>
        <dbReference type="ARBA" id="ARBA00023136"/>
    </source>
</evidence>
<dbReference type="InterPro" id="IPR007016">
    <property type="entry name" value="O-antigen_ligase-rel_domated"/>
</dbReference>
<evidence type="ECO:0000256" key="5">
    <source>
        <dbReference type="SAM" id="Phobius"/>
    </source>
</evidence>
<feature type="transmembrane region" description="Helical" evidence="5">
    <location>
        <begin position="396"/>
        <end position="415"/>
    </location>
</feature>
<keyword evidence="4 5" id="KW-0472">Membrane</keyword>
<evidence type="ECO:0000256" key="2">
    <source>
        <dbReference type="ARBA" id="ARBA00022692"/>
    </source>
</evidence>
<keyword evidence="8" id="KW-0436">Ligase</keyword>
<feature type="transmembrane region" description="Helical" evidence="5">
    <location>
        <begin position="227"/>
        <end position="244"/>
    </location>
</feature>
<evidence type="ECO:0000259" key="6">
    <source>
        <dbReference type="Pfam" id="PF04932"/>
    </source>
</evidence>
<sequence>MNIQENKVTASFGPFQRVILLGLCGLIIWMPIPLGSNRIWSLAILEFGIVLFAIAHIVYCFIHNDLLLRYRWQKHLLIPTGLMLAYLCLQLLNWIPAIDTVDAYQTTQQLLKTFCFTLFILLLSQYCQQAQALRWLLIAIIVSGCIQAFYGTLLNLLQLDVSPIFGYHDGDRAKGSFVYQNHFANYLALCLSIAFGWLLSELKTSKTEFDLRGMLIDLLSTLFSRKLILRLAIVIMVIGLILSRSRMGNAGFFTALAVVSLLSLFIYRRPPTLFKPLVVSLFILDLLIVGSIFGVDKVKQRLNETSFSAETRDEVVIDSLPIIKQHLFTGTGGGSFYTVFPQQQPQFYSGFYDHAHNEYVQFVIEYGVVMTAILGFWILYSFWLACRTMYLRNNKLYKGVAFGCAMAIVHMLLHISVDFSLQSPSNTLLFLTILTLCWLVRYLPSYKIRSHPTPDPF</sequence>
<name>A0A3N4F0X2_9GAMM</name>
<accession>A0A3N4F0X2</accession>
<dbReference type="PANTHER" id="PTHR37422">
    <property type="entry name" value="TEICHURONIC ACID BIOSYNTHESIS PROTEIN TUAE"/>
    <property type="match status" value="1"/>
</dbReference>
<feature type="transmembrane region" description="Helical" evidence="5">
    <location>
        <begin position="135"/>
        <end position="157"/>
    </location>
</feature>
<feature type="transmembrane region" description="Helical" evidence="5">
    <location>
        <begin position="38"/>
        <end position="62"/>
    </location>
</feature>
<evidence type="ECO:0000313" key="7">
    <source>
        <dbReference type="EMBL" id="AZG36819.1"/>
    </source>
</evidence>
<reference evidence="8" key="3">
    <citation type="submission" date="2018-11" db="EMBL/GenBank/DDBJ databases">
        <authorList>
            <person name="Hwang Y.J."/>
            <person name="Hwang C.Y."/>
        </authorList>
    </citation>
    <scope>NUCLEOTIDE SEQUENCE</scope>
    <source>
        <strain evidence="8">R106</strain>
    </source>
</reference>
<dbReference type="Proteomes" id="UP000273778">
    <property type="component" value="Chromosome"/>
</dbReference>
<feature type="transmembrane region" description="Helical" evidence="5">
    <location>
        <begin position="107"/>
        <end position="123"/>
    </location>
</feature>
<evidence type="ECO:0000256" key="1">
    <source>
        <dbReference type="ARBA" id="ARBA00004141"/>
    </source>
</evidence>